<feature type="transmembrane region" description="Helical" evidence="2">
    <location>
        <begin position="136"/>
        <end position="153"/>
    </location>
</feature>
<keyword evidence="3" id="KW-0732">Signal</keyword>
<comment type="caution">
    <text evidence="5">The sequence shown here is derived from an EMBL/GenBank/DDBJ whole genome shotgun (WGS) entry which is preliminary data.</text>
</comment>
<feature type="signal peptide" evidence="3">
    <location>
        <begin position="1"/>
        <end position="25"/>
    </location>
</feature>
<feature type="chain" id="PRO_5042290950" description="Prepilin type IV endopeptidase peptidase domain-containing protein" evidence="3">
    <location>
        <begin position="26"/>
        <end position="186"/>
    </location>
</feature>
<feature type="domain" description="Prepilin type IV endopeptidase peptidase" evidence="4">
    <location>
        <begin position="39"/>
        <end position="147"/>
    </location>
</feature>
<gene>
    <name evidence="5" type="ORF">GCM10011385_22910</name>
</gene>
<evidence type="ECO:0000259" key="4">
    <source>
        <dbReference type="Pfam" id="PF01478"/>
    </source>
</evidence>
<dbReference type="InterPro" id="IPR000045">
    <property type="entry name" value="Prepilin_IV_endopep_pep"/>
</dbReference>
<feature type="transmembrane region" description="Helical" evidence="2">
    <location>
        <begin position="165"/>
        <end position="182"/>
    </location>
</feature>
<dbReference type="EMBL" id="BMIF01000006">
    <property type="protein sequence ID" value="GGA68484.1"/>
    <property type="molecule type" value="Genomic_DNA"/>
</dbReference>
<feature type="transmembrane region" description="Helical" evidence="2">
    <location>
        <begin position="32"/>
        <end position="49"/>
    </location>
</feature>
<reference evidence="5" key="1">
    <citation type="journal article" date="2014" name="Int. J. Syst. Evol. Microbiol.">
        <title>Complete genome sequence of Corynebacterium casei LMG S-19264T (=DSM 44701T), isolated from a smear-ripened cheese.</title>
        <authorList>
            <consortium name="US DOE Joint Genome Institute (JGI-PGF)"/>
            <person name="Walter F."/>
            <person name="Albersmeier A."/>
            <person name="Kalinowski J."/>
            <person name="Ruckert C."/>
        </authorList>
    </citation>
    <scope>NUCLEOTIDE SEQUENCE</scope>
    <source>
        <strain evidence="5">CGMCC 1.15320</strain>
    </source>
</reference>
<dbReference type="GO" id="GO:0005886">
    <property type="term" value="C:plasma membrane"/>
    <property type="evidence" value="ECO:0007669"/>
    <property type="project" value="TreeGrafter"/>
</dbReference>
<dbReference type="PANTHER" id="PTHR30487">
    <property type="entry name" value="TYPE 4 PREPILIN-LIKE PROTEINS LEADER PEPTIDE-PROCESSING ENZYME"/>
    <property type="match status" value="1"/>
</dbReference>
<evidence type="ECO:0000256" key="2">
    <source>
        <dbReference type="SAM" id="Phobius"/>
    </source>
</evidence>
<evidence type="ECO:0000256" key="3">
    <source>
        <dbReference type="SAM" id="SignalP"/>
    </source>
</evidence>
<sequence length="186" mass="19652">MKTFTARPRAIAVVAFVTAAVTAPATGGATTYTLVAWGVLCLLAAAIAVHDLATMLIPDRYTLGILFVGFAEWLYASGEPEGLVIHACGALLLGGALWLFDLFYERLRGQTGLGMGDIKLLGASAFLVGIPGTGVQIMLAAASALIFIALRAIRRRRPLRAVAKVPFGTFLAPALVIVWAWLPSAW</sequence>
<proteinExistence type="inferred from homology"/>
<dbReference type="PANTHER" id="PTHR30487:SF0">
    <property type="entry name" value="PREPILIN LEADER PEPTIDASE_N-METHYLTRANSFERASE-RELATED"/>
    <property type="match status" value="1"/>
</dbReference>
<feature type="transmembrane region" description="Helical" evidence="2">
    <location>
        <begin position="83"/>
        <end position="104"/>
    </location>
</feature>
<reference evidence="5" key="2">
    <citation type="submission" date="2020-09" db="EMBL/GenBank/DDBJ databases">
        <authorList>
            <person name="Sun Q."/>
            <person name="Zhou Y."/>
        </authorList>
    </citation>
    <scope>NUCLEOTIDE SEQUENCE</scope>
    <source>
        <strain evidence="5">CGMCC 1.15320</strain>
    </source>
</reference>
<accession>A0A916RUX1</accession>
<dbReference type="AlphaFoldDB" id="A0A916RUX1"/>
<keyword evidence="6" id="KW-1185">Reference proteome</keyword>
<dbReference type="GO" id="GO:0004190">
    <property type="term" value="F:aspartic-type endopeptidase activity"/>
    <property type="evidence" value="ECO:0007669"/>
    <property type="project" value="InterPro"/>
</dbReference>
<organism evidence="5 6">
    <name type="scientific">Nitratireductor aestuarii</name>
    <dbReference type="NCBI Taxonomy" id="1735103"/>
    <lineage>
        <taxon>Bacteria</taxon>
        <taxon>Pseudomonadati</taxon>
        <taxon>Pseudomonadota</taxon>
        <taxon>Alphaproteobacteria</taxon>
        <taxon>Hyphomicrobiales</taxon>
        <taxon>Phyllobacteriaceae</taxon>
        <taxon>Nitratireductor</taxon>
    </lineage>
</organism>
<dbReference type="RefSeq" id="WP_188721195.1">
    <property type="nucleotide sequence ID" value="NZ_BMIF01000006.1"/>
</dbReference>
<dbReference type="InterPro" id="IPR050882">
    <property type="entry name" value="Prepilin_peptidase/N-MTase"/>
</dbReference>
<dbReference type="Proteomes" id="UP000636264">
    <property type="component" value="Unassembled WGS sequence"/>
</dbReference>
<keyword evidence="2" id="KW-1133">Transmembrane helix</keyword>
<evidence type="ECO:0000313" key="5">
    <source>
        <dbReference type="EMBL" id="GGA68484.1"/>
    </source>
</evidence>
<comment type="similarity">
    <text evidence="1">Belongs to the peptidase A24 family.</text>
</comment>
<evidence type="ECO:0000256" key="1">
    <source>
        <dbReference type="ARBA" id="ARBA00005801"/>
    </source>
</evidence>
<keyword evidence="2" id="KW-0472">Membrane</keyword>
<feature type="transmembrane region" description="Helical" evidence="2">
    <location>
        <begin position="61"/>
        <end position="77"/>
    </location>
</feature>
<name>A0A916RUX1_9HYPH</name>
<dbReference type="Gene3D" id="1.20.120.1220">
    <property type="match status" value="1"/>
</dbReference>
<dbReference type="GO" id="GO:0006465">
    <property type="term" value="P:signal peptide processing"/>
    <property type="evidence" value="ECO:0007669"/>
    <property type="project" value="TreeGrafter"/>
</dbReference>
<keyword evidence="2" id="KW-0812">Transmembrane</keyword>
<evidence type="ECO:0000313" key="6">
    <source>
        <dbReference type="Proteomes" id="UP000636264"/>
    </source>
</evidence>
<protein>
    <recommendedName>
        <fullName evidence="4">Prepilin type IV endopeptidase peptidase domain-containing protein</fullName>
    </recommendedName>
</protein>
<dbReference type="Pfam" id="PF01478">
    <property type="entry name" value="Peptidase_A24"/>
    <property type="match status" value="1"/>
</dbReference>